<keyword evidence="11" id="KW-1185">Reference proteome</keyword>
<evidence type="ECO:0000313" key="11">
    <source>
        <dbReference type="Proteomes" id="UP000502665"/>
    </source>
</evidence>
<dbReference type="InterPro" id="IPR036779">
    <property type="entry name" value="LysM_dom_sf"/>
</dbReference>
<dbReference type="CDD" id="cd00118">
    <property type="entry name" value="LysM"/>
    <property type="match status" value="1"/>
</dbReference>
<dbReference type="Proteomes" id="UP000502665">
    <property type="component" value="Chromosome"/>
</dbReference>
<keyword evidence="5" id="KW-0378">Hydrolase</keyword>
<dbReference type="InterPro" id="IPR018392">
    <property type="entry name" value="LysM"/>
</dbReference>
<dbReference type="Gene3D" id="3.10.350.10">
    <property type="entry name" value="LysM domain"/>
    <property type="match status" value="1"/>
</dbReference>
<dbReference type="InterPro" id="IPR000064">
    <property type="entry name" value="NLP_P60_dom"/>
</dbReference>
<accession>A0A6M4X534</accession>
<sequence length="194" mass="20068">MARTHGTSVKVLQRLNDLGSSTLIYAGQALNVPATPDSAGSARRPSAAAPAEDGQPSATPADNPAKTDKTAKTAKRDQSAPSAVIAYARAQVGKPYIWGGTGPGGFDCSGLVMRAWETAGVKLPRTTWNQIHAGSATTRNRLVPGDLVLSYSGGHVGLYIGNGQIIHAPKPGTTITAAPLPDPSVVTAYRHIHL</sequence>
<keyword evidence="6" id="KW-0788">Thiol protease</keyword>
<gene>
    <name evidence="10" type="ORF">G9272_44195</name>
</gene>
<dbReference type="EMBL" id="CP049838">
    <property type="protein sequence ID" value="QJT07379.1"/>
    <property type="molecule type" value="Genomic_DNA"/>
</dbReference>
<proteinExistence type="inferred from homology"/>
<evidence type="ECO:0000256" key="3">
    <source>
        <dbReference type="ARBA" id="ARBA00022729"/>
    </source>
</evidence>
<dbReference type="SUPFAM" id="SSF54001">
    <property type="entry name" value="Cysteine proteinases"/>
    <property type="match status" value="1"/>
</dbReference>
<dbReference type="AlphaFoldDB" id="A0A6M4X534"/>
<dbReference type="Pfam" id="PF00877">
    <property type="entry name" value="NLPC_P60"/>
    <property type="match status" value="1"/>
</dbReference>
<evidence type="ECO:0000256" key="2">
    <source>
        <dbReference type="ARBA" id="ARBA00022670"/>
    </source>
</evidence>
<evidence type="ECO:0000256" key="4">
    <source>
        <dbReference type="ARBA" id="ARBA00022737"/>
    </source>
</evidence>
<dbReference type="InterPro" id="IPR038765">
    <property type="entry name" value="Papain-like_cys_pep_sf"/>
</dbReference>
<keyword evidence="2" id="KW-0645">Protease</keyword>
<protein>
    <submittedName>
        <fullName evidence="10">LysM peptidoglycan-binding domain-containing C40 family peptidase</fullName>
    </submittedName>
</protein>
<feature type="domain" description="LysM" evidence="8">
    <location>
        <begin position="1"/>
        <end position="32"/>
    </location>
</feature>
<evidence type="ECO:0000313" key="10">
    <source>
        <dbReference type="EMBL" id="QJT07379.1"/>
    </source>
</evidence>
<feature type="compositionally biased region" description="Low complexity" evidence="7">
    <location>
        <begin position="38"/>
        <end position="51"/>
    </location>
</feature>
<feature type="region of interest" description="Disordered" evidence="7">
    <location>
        <begin position="34"/>
        <end position="80"/>
    </location>
</feature>
<feature type="compositionally biased region" description="Basic and acidic residues" evidence="7">
    <location>
        <begin position="65"/>
        <end position="78"/>
    </location>
</feature>
<dbReference type="PANTHER" id="PTHR47359:SF3">
    <property type="entry name" value="NLP_P60 DOMAIN-CONTAINING PROTEIN-RELATED"/>
    <property type="match status" value="1"/>
</dbReference>
<evidence type="ECO:0000256" key="5">
    <source>
        <dbReference type="ARBA" id="ARBA00022801"/>
    </source>
</evidence>
<keyword evidence="3" id="KW-0732">Signal</keyword>
<dbReference type="GO" id="GO:0008234">
    <property type="term" value="F:cysteine-type peptidase activity"/>
    <property type="evidence" value="ECO:0007669"/>
    <property type="project" value="UniProtKB-KW"/>
</dbReference>
<comment type="similarity">
    <text evidence="1">Belongs to the peptidase C40 family.</text>
</comment>
<dbReference type="PROSITE" id="PS51782">
    <property type="entry name" value="LYSM"/>
    <property type="match status" value="1"/>
</dbReference>
<organism evidence="10 11">
    <name type="scientific">Streptomyces asoensis</name>
    <dbReference type="NCBI Taxonomy" id="249586"/>
    <lineage>
        <taxon>Bacteria</taxon>
        <taxon>Bacillati</taxon>
        <taxon>Actinomycetota</taxon>
        <taxon>Actinomycetes</taxon>
        <taxon>Kitasatosporales</taxon>
        <taxon>Streptomycetaceae</taxon>
        <taxon>Streptomyces</taxon>
    </lineage>
</organism>
<dbReference type="PROSITE" id="PS51935">
    <property type="entry name" value="NLPC_P60"/>
    <property type="match status" value="1"/>
</dbReference>
<evidence type="ECO:0000256" key="6">
    <source>
        <dbReference type="ARBA" id="ARBA00022807"/>
    </source>
</evidence>
<dbReference type="Gene3D" id="3.90.1720.10">
    <property type="entry name" value="endopeptidase domain like (from Nostoc punctiforme)"/>
    <property type="match status" value="1"/>
</dbReference>
<name>A0A6M4X534_9ACTN</name>
<dbReference type="PANTHER" id="PTHR47359">
    <property type="entry name" value="PEPTIDOGLYCAN DL-ENDOPEPTIDASE CWLO"/>
    <property type="match status" value="1"/>
</dbReference>
<evidence type="ECO:0000256" key="7">
    <source>
        <dbReference type="SAM" id="MobiDB-lite"/>
    </source>
</evidence>
<dbReference type="GO" id="GO:0006508">
    <property type="term" value="P:proteolysis"/>
    <property type="evidence" value="ECO:0007669"/>
    <property type="project" value="UniProtKB-KW"/>
</dbReference>
<evidence type="ECO:0000259" key="9">
    <source>
        <dbReference type="PROSITE" id="PS51935"/>
    </source>
</evidence>
<reference evidence="10" key="1">
    <citation type="submission" date="2020-03" db="EMBL/GenBank/DDBJ databases">
        <title>Molecular networking-based the target discovery of potent antiproliferative macrolactams: 5/6/7/16 polycyclic ansamycins and glycosylated trienomycin from Streptomyces cacaoi subsp. asoensis.</title>
        <authorList>
            <person name="Liu L.-L."/>
        </authorList>
    </citation>
    <scope>NUCLEOTIDE SEQUENCE [LARGE SCALE GENOMIC DNA]</scope>
    <source>
        <strain evidence="10">H2S5</strain>
    </source>
</reference>
<evidence type="ECO:0000259" key="8">
    <source>
        <dbReference type="PROSITE" id="PS51782"/>
    </source>
</evidence>
<evidence type="ECO:0000256" key="1">
    <source>
        <dbReference type="ARBA" id="ARBA00007074"/>
    </source>
</evidence>
<dbReference type="Pfam" id="PF01476">
    <property type="entry name" value="LysM"/>
    <property type="match status" value="1"/>
</dbReference>
<keyword evidence="4" id="KW-0677">Repeat</keyword>
<dbReference type="InterPro" id="IPR051794">
    <property type="entry name" value="PG_Endopeptidase_C40"/>
</dbReference>
<feature type="domain" description="NlpC/P60" evidence="9">
    <location>
        <begin position="78"/>
        <end position="194"/>
    </location>
</feature>